<protein>
    <recommendedName>
        <fullName evidence="4">DUF2970 domain-containing protein</fullName>
    </recommendedName>
</protein>
<dbReference type="InterPro" id="IPR021344">
    <property type="entry name" value="DUF2970"/>
</dbReference>
<accession>A0A315EBB1</accession>
<keyword evidence="1" id="KW-1133">Transmembrane helix</keyword>
<gene>
    <name evidence="2" type="ORF">B9Z37_09025</name>
</gene>
<dbReference type="Proteomes" id="UP000250790">
    <property type="component" value="Unassembled WGS sequence"/>
</dbReference>
<dbReference type="RefSeq" id="WP_108312691.1">
    <property type="nucleotide sequence ID" value="NZ_NESN01000003.1"/>
</dbReference>
<proteinExistence type="predicted"/>
<evidence type="ECO:0008006" key="4">
    <source>
        <dbReference type="Google" id="ProtNLM"/>
    </source>
</evidence>
<dbReference type="AlphaFoldDB" id="A0A315EBB1"/>
<dbReference type="EMBL" id="NESN01000003">
    <property type="protein sequence ID" value="PUE53214.1"/>
    <property type="molecule type" value="Genomic_DNA"/>
</dbReference>
<feature type="transmembrane region" description="Helical" evidence="1">
    <location>
        <begin position="44"/>
        <end position="69"/>
    </location>
</feature>
<dbReference type="Pfam" id="PF11174">
    <property type="entry name" value="DUF2970"/>
    <property type="match status" value="1"/>
</dbReference>
<sequence>MSMQPPKTSERASLLRTVQAVLWSFIGVRKNTDYQQDIEKLNPFYTIGVAIAAVLLFVLGLIALVNWVVVQPTGL</sequence>
<name>A0A315EBB1_9BURK</name>
<evidence type="ECO:0000313" key="3">
    <source>
        <dbReference type="Proteomes" id="UP000250790"/>
    </source>
</evidence>
<evidence type="ECO:0000256" key="1">
    <source>
        <dbReference type="SAM" id="Phobius"/>
    </source>
</evidence>
<comment type="caution">
    <text evidence="2">The sequence shown here is derived from an EMBL/GenBank/DDBJ whole genome shotgun (WGS) entry which is preliminary data.</text>
</comment>
<evidence type="ECO:0000313" key="2">
    <source>
        <dbReference type="EMBL" id="PUE53214.1"/>
    </source>
</evidence>
<keyword evidence="1" id="KW-0812">Transmembrane</keyword>
<keyword evidence="3" id="KW-1185">Reference proteome</keyword>
<organism evidence="2 3">
    <name type="scientific">Limnohabitans parvus II-B4</name>
    <dbReference type="NCBI Taxonomy" id="1293052"/>
    <lineage>
        <taxon>Bacteria</taxon>
        <taxon>Pseudomonadati</taxon>
        <taxon>Pseudomonadota</taxon>
        <taxon>Betaproteobacteria</taxon>
        <taxon>Burkholderiales</taxon>
        <taxon>Comamonadaceae</taxon>
        <taxon>Limnohabitans</taxon>
    </lineage>
</organism>
<dbReference type="OrthoDB" id="8657357at2"/>
<keyword evidence="1" id="KW-0472">Membrane</keyword>
<reference evidence="2 3" key="1">
    <citation type="submission" date="2017-04" db="EMBL/GenBank/DDBJ databases">
        <title>Unexpected and diverse lifestyles within the genus Limnohabitans.</title>
        <authorList>
            <person name="Kasalicky V."/>
            <person name="Mehrshad M."/>
            <person name="Andrei S.-A."/>
            <person name="Salcher M."/>
            <person name="Kratochvilova H."/>
            <person name="Simek K."/>
            <person name="Ghai R."/>
        </authorList>
    </citation>
    <scope>NUCLEOTIDE SEQUENCE [LARGE SCALE GENOMIC DNA]</scope>
    <source>
        <strain evidence="2 3">II-B4</strain>
    </source>
</reference>